<organism evidence="1 2">
    <name type="scientific">Hymenobacter tibetensis</name>
    <dbReference type="NCBI Taxonomy" id="497967"/>
    <lineage>
        <taxon>Bacteria</taxon>
        <taxon>Pseudomonadati</taxon>
        <taxon>Bacteroidota</taxon>
        <taxon>Cytophagia</taxon>
        <taxon>Cytophagales</taxon>
        <taxon>Hymenobacteraceae</taxon>
        <taxon>Hymenobacter</taxon>
    </lineage>
</organism>
<reference evidence="1 2" key="1">
    <citation type="submission" date="2022-03" db="EMBL/GenBank/DDBJ databases">
        <title>Hymenobactersp. isolated from the air.</title>
        <authorList>
            <person name="Won M."/>
            <person name="Kwon S.-W."/>
        </authorList>
    </citation>
    <scope>NUCLEOTIDE SEQUENCE [LARGE SCALE GENOMIC DNA]</scope>
    <source>
        <strain evidence="1 2">KACC 21982</strain>
        <plasmid evidence="1 2">unnamed5</plasmid>
    </source>
</reference>
<sequence>MDELIRRIPLQPSHVELDAAGNFILDAQERPQLSSAVFKYKPTHALDGVSVDIMRVWLTVLNTEEQCLDRAAFSQRTKAGGFFMAGLLPAAKPQECSLTCVPDAIDATITEPANPAHALILGTIDKTTARNLADACRLAHRLPTGQLEKWPAIN</sequence>
<dbReference type="RefSeq" id="WP_243803484.1">
    <property type="nucleotide sequence ID" value="NZ_CP094674.1"/>
</dbReference>
<geneLocation type="plasmid" evidence="1 2">
    <name>unnamed5</name>
</geneLocation>
<evidence type="ECO:0000313" key="2">
    <source>
        <dbReference type="Proteomes" id="UP000831113"/>
    </source>
</evidence>
<gene>
    <name evidence="1" type="ORF">MTX78_24980</name>
</gene>
<proteinExistence type="predicted"/>
<accession>A0ABY4D551</accession>
<keyword evidence="2" id="KW-1185">Reference proteome</keyword>
<evidence type="ECO:0000313" key="1">
    <source>
        <dbReference type="EMBL" id="UOG77620.1"/>
    </source>
</evidence>
<protein>
    <submittedName>
        <fullName evidence="1">Uncharacterized protein</fullName>
    </submittedName>
</protein>
<name>A0ABY4D551_9BACT</name>
<dbReference type="EMBL" id="CP094674">
    <property type="protein sequence ID" value="UOG77620.1"/>
    <property type="molecule type" value="Genomic_DNA"/>
</dbReference>
<keyword evidence="1" id="KW-0614">Plasmid</keyword>
<dbReference type="Proteomes" id="UP000831113">
    <property type="component" value="Plasmid unnamed5"/>
</dbReference>